<gene>
    <name evidence="3" type="ORF">SAMN05661010_00777</name>
</gene>
<evidence type="ECO:0000259" key="2">
    <source>
        <dbReference type="Pfam" id="PF17680"/>
    </source>
</evidence>
<dbReference type="Proteomes" id="UP000198654">
    <property type="component" value="Unassembled WGS sequence"/>
</dbReference>
<evidence type="ECO:0000256" key="1">
    <source>
        <dbReference type="SAM" id="SignalP"/>
    </source>
</evidence>
<dbReference type="Pfam" id="PF17680">
    <property type="entry name" value="FlgO"/>
    <property type="match status" value="1"/>
</dbReference>
<keyword evidence="4" id="KW-1185">Reference proteome</keyword>
<dbReference type="AlphaFoldDB" id="A0A1G9GN50"/>
<protein>
    <submittedName>
        <fullName evidence="3">TolB amino-terminal domain-containing protein</fullName>
    </submittedName>
</protein>
<reference evidence="3 4" key="1">
    <citation type="submission" date="2016-10" db="EMBL/GenBank/DDBJ databases">
        <authorList>
            <person name="de Groot N.N."/>
        </authorList>
    </citation>
    <scope>NUCLEOTIDE SEQUENCE [LARGE SCALE GENOMIC DNA]</scope>
    <source>
        <strain evidence="3 4">DSM 14789</strain>
    </source>
</reference>
<dbReference type="EMBL" id="FNGI01000001">
    <property type="protein sequence ID" value="SDL02088.1"/>
    <property type="molecule type" value="Genomic_DNA"/>
</dbReference>
<accession>A0A1G9GN50</accession>
<evidence type="ECO:0000313" key="4">
    <source>
        <dbReference type="Proteomes" id="UP000198654"/>
    </source>
</evidence>
<organism evidence="3 4">
    <name type="scientific">Modicisalibacter muralis</name>
    <dbReference type="NCBI Taxonomy" id="119000"/>
    <lineage>
        <taxon>Bacteria</taxon>
        <taxon>Pseudomonadati</taxon>
        <taxon>Pseudomonadota</taxon>
        <taxon>Gammaproteobacteria</taxon>
        <taxon>Oceanospirillales</taxon>
        <taxon>Halomonadaceae</taxon>
        <taxon>Modicisalibacter</taxon>
    </lineage>
</organism>
<dbReference type="STRING" id="119000.SAMN05661010_00777"/>
<feature type="domain" description="FlgO" evidence="2">
    <location>
        <begin position="48"/>
        <end position="175"/>
    </location>
</feature>
<evidence type="ECO:0000313" key="3">
    <source>
        <dbReference type="EMBL" id="SDL02088.1"/>
    </source>
</evidence>
<name>A0A1G9GN50_9GAMM</name>
<proteinExistence type="predicted"/>
<dbReference type="OrthoDB" id="8479562at2"/>
<dbReference type="RefSeq" id="WP_089725640.1">
    <property type="nucleotide sequence ID" value="NZ_FNGI01000001.1"/>
</dbReference>
<keyword evidence="1" id="KW-0732">Signal</keyword>
<sequence>MGVKPHARLLAAILCSMLFMLLASCATKDRGVVIVKSDNVDILKLVEKASIDLLENTHGLAPDRPLIAATFVSIDNLRKSSTFGRTLSEMFSSELVRAGLTVVEIKMRDSLFIQESTGELILSRDIRRLSASHDAQGILIGTYAQARDTAYINVRLVRSSDNVILGATNMQLPLDNNIRAMLPPTW</sequence>
<dbReference type="InterPro" id="IPR041215">
    <property type="entry name" value="FlgO_dom"/>
</dbReference>
<feature type="signal peptide" evidence="1">
    <location>
        <begin position="1"/>
        <end position="25"/>
    </location>
</feature>
<feature type="chain" id="PRO_5011701573" evidence="1">
    <location>
        <begin position="26"/>
        <end position="186"/>
    </location>
</feature>
<dbReference type="PROSITE" id="PS51257">
    <property type="entry name" value="PROKAR_LIPOPROTEIN"/>
    <property type="match status" value="1"/>
</dbReference>